<dbReference type="OrthoDB" id="6197127at2"/>
<dbReference type="EMBL" id="FNXF01000028">
    <property type="protein sequence ID" value="SEI13338.1"/>
    <property type="molecule type" value="Genomic_DNA"/>
</dbReference>
<sequence>MTWIEVIDSAVKIGLGALIGAVASYFTLKKTQSFEVDSRKESFFYKTQEERKKAYIDFSTQSHALIQEYRYSSCDADKIDYKDYLAIFSSLQILCEDSVRTAVSEAFNAVTVFITFSKKNSSSDDENYFKLYDDLLNSAKLKLAVFQKVAQIDATRLFDASGT</sequence>
<evidence type="ECO:0000313" key="2">
    <source>
        <dbReference type="Proteomes" id="UP000199371"/>
    </source>
</evidence>
<gene>
    <name evidence="1" type="ORF">SAMN05660691_04082</name>
</gene>
<evidence type="ECO:0000313" key="1">
    <source>
        <dbReference type="EMBL" id="SEI13338.1"/>
    </source>
</evidence>
<organism evidence="1 2">
    <name type="scientific">Rheinheimera pacifica</name>
    <dbReference type="NCBI Taxonomy" id="173990"/>
    <lineage>
        <taxon>Bacteria</taxon>
        <taxon>Pseudomonadati</taxon>
        <taxon>Pseudomonadota</taxon>
        <taxon>Gammaproteobacteria</taxon>
        <taxon>Chromatiales</taxon>
        <taxon>Chromatiaceae</taxon>
        <taxon>Rheinheimera</taxon>
    </lineage>
</organism>
<accession>A0A1H6NJS3</accession>
<dbReference type="Proteomes" id="UP000199371">
    <property type="component" value="Unassembled WGS sequence"/>
</dbReference>
<proteinExistence type="predicted"/>
<keyword evidence="2" id="KW-1185">Reference proteome</keyword>
<name>A0A1H6NJS3_9GAMM</name>
<reference evidence="2" key="1">
    <citation type="submission" date="2016-10" db="EMBL/GenBank/DDBJ databases">
        <authorList>
            <person name="Varghese N."/>
            <person name="Submissions S."/>
        </authorList>
    </citation>
    <scope>NUCLEOTIDE SEQUENCE [LARGE SCALE GENOMIC DNA]</scope>
    <source>
        <strain evidence="2">DSM 17616</strain>
    </source>
</reference>
<protein>
    <submittedName>
        <fullName evidence="1">Uncharacterized protein</fullName>
    </submittedName>
</protein>
<dbReference type="RefSeq" id="WP_092797076.1">
    <property type="nucleotide sequence ID" value="NZ_FNXF01000028.1"/>
</dbReference>
<dbReference type="STRING" id="173990.SAMN05660691_04082"/>
<dbReference type="AlphaFoldDB" id="A0A1H6NJS3"/>